<feature type="transmembrane region" description="Helical" evidence="8">
    <location>
        <begin position="171"/>
        <end position="189"/>
    </location>
</feature>
<evidence type="ECO:0000256" key="3">
    <source>
        <dbReference type="ARBA" id="ARBA00022448"/>
    </source>
</evidence>
<dbReference type="Proteomes" id="UP000628840">
    <property type="component" value="Unassembled WGS sequence"/>
</dbReference>
<organism evidence="9 10">
    <name type="scientific">Halarchaeum grantii</name>
    <dbReference type="NCBI Taxonomy" id="1193105"/>
    <lineage>
        <taxon>Archaea</taxon>
        <taxon>Methanobacteriati</taxon>
        <taxon>Methanobacteriota</taxon>
        <taxon>Stenosarchaea group</taxon>
        <taxon>Halobacteria</taxon>
        <taxon>Halobacteriales</taxon>
        <taxon>Halobacteriaceae</taxon>
    </lineage>
</organism>
<comment type="subcellular location">
    <subcellularLocation>
        <location evidence="1">Cell membrane</location>
        <topology evidence="1">Multi-pass membrane protein</topology>
    </subcellularLocation>
</comment>
<proteinExistence type="inferred from homology"/>
<protein>
    <submittedName>
        <fullName evidence="9">Transporter</fullName>
    </submittedName>
</protein>
<dbReference type="AlphaFoldDB" id="A0A830EZ48"/>
<keyword evidence="10" id="KW-1185">Reference proteome</keyword>
<feature type="transmembrane region" description="Helical" evidence="8">
    <location>
        <begin position="78"/>
        <end position="99"/>
    </location>
</feature>
<dbReference type="Pfam" id="PF03591">
    <property type="entry name" value="AzlC"/>
    <property type="match status" value="1"/>
</dbReference>
<sequence>MEEHNQSEETEFSREGLFAGVRQSTPIALGVFTYGIVFGVLARQSSLGLSEAVLMSASVFAASAQFVVLDLWESPLPVIAIVVTTVAVNLRHLLMGASIQPWLKRLTPKKTYGMLYFLNDESWGLTMRARSNGENDAAFLLGSGLIVFVAWVSATVLGVSVGGLIENPAKYGLDMAFIAVYIALLVGVWDGREDAVPVGIAALVALVASVIIAGNWHIIIGGLTGSIAGVVRDEYA</sequence>
<dbReference type="PANTHER" id="PTHR34979:SF1">
    <property type="entry name" value="INNER MEMBRANE PROTEIN YGAZ"/>
    <property type="match status" value="1"/>
</dbReference>
<evidence type="ECO:0000256" key="1">
    <source>
        <dbReference type="ARBA" id="ARBA00004651"/>
    </source>
</evidence>
<evidence type="ECO:0000256" key="5">
    <source>
        <dbReference type="ARBA" id="ARBA00022692"/>
    </source>
</evidence>
<keyword evidence="7 8" id="KW-0472">Membrane</keyword>
<reference evidence="9 10" key="1">
    <citation type="journal article" date="2019" name="Int. J. Syst. Evol. Microbiol.">
        <title>The Global Catalogue of Microorganisms (GCM) 10K type strain sequencing project: providing services to taxonomists for standard genome sequencing and annotation.</title>
        <authorList>
            <consortium name="The Broad Institute Genomics Platform"/>
            <consortium name="The Broad Institute Genome Sequencing Center for Infectious Disease"/>
            <person name="Wu L."/>
            <person name="Ma J."/>
        </authorList>
    </citation>
    <scope>NUCLEOTIDE SEQUENCE [LARGE SCALE GENOMIC DNA]</scope>
    <source>
        <strain evidence="9 10">JCM 19585</strain>
    </source>
</reference>
<feature type="transmembrane region" description="Helical" evidence="8">
    <location>
        <begin position="53"/>
        <end position="72"/>
    </location>
</feature>
<evidence type="ECO:0000313" key="9">
    <source>
        <dbReference type="EMBL" id="GGL44402.1"/>
    </source>
</evidence>
<accession>A0A830EZ48</accession>
<dbReference type="GO" id="GO:1903785">
    <property type="term" value="P:L-valine transmembrane transport"/>
    <property type="evidence" value="ECO:0007669"/>
    <property type="project" value="TreeGrafter"/>
</dbReference>
<gene>
    <name evidence="9" type="ORF">GCM10009037_29740</name>
</gene>
<comment type="caution">
    <text evidence="9">The sequence shown here is derived from an EMBL/GenBank/DDBJ whole genome shotgun (WGS) entry which is preliminary data.</text>
</comment>
<evidence type="ECO:0000256" key="8">
    <source>
        <dbReference type="SAM" id="Phobius"/>
    </source>
</evidence>
<evidence type="ECO:0000256" key="6">
    <source>
        <dbReference type="ARBA" id="ARBA00022989"/>
    </source>
</evidence>
<evidence type="ECO:0000256" key="4">
    <source>
        <dbReference type="ARBA" id="ARBA00022475"/>
    </source>
</evidence>
<dbReference type="GO" id="GO:0005886">
    <property type="term" value="C:plasma membrane"/>
    <property type="evidence" value="ECO:0007669"/>
    <property type="project" value="UniProtKB-SubCell"/>
</dbReference>
<evidence type="ECO:0000256" key="7">
    <source>
        <dbReference type="ARBA" id="ARBA00023136"/>
    </source>
</evidence>
<keyword evidence="3" id="KW-0813">Transport</keyword>
<dbReference type="InterPro" id="IPR011606">
    <property type="entry name" value="Brnchd-chn_aa_trnsp_permease"/>
</dbReference>
<dbReference type="OrthoDB" id="170360at2157"/>
<feature type="transmembrane region" description="Helical" evidence="8">
    <location>
        <begin position="20"/>
        <end position="41"/>
    </location>
</feature>
<evidence type="ECO:0000313" key="10">
    <source>
        <dbReference type="Proteomes" id="UP000628840"/>
    </source>
</evidence>
<dbReference type="EMBL" id="BMPF01000007">
    <property type="protein sequence ID" value="GGL44402.1"/>
    <property type="molecule type" value="Genomic_DNA"/>
</dbReference>
<keyword evidence="6 8" id="KW-1133">Transmembrane helix</keyword>
<comment type="similarity">
    <text evidence="2">Belongs to the AzlC family.</text>
</comment>
<evidence type="ECO:0000256" key="2">
    <source>
        <dbReference type="ARBA" id="ARBA00010735"/>
    </source>
</evidence>
<dbReference type="RefSeq" id="WP_188884455.1">
    <property type="nucleotide sequence ID" value="NZ_BMPF01000007.1"/>
</dbReference>
<feature type="transmembrane region" description="Helical" evidence="8">
    <location>
        <begin position="137"/>
        <end position="165"/>
    </location>
</feature>
<keyword evidence="4" id="KW-1003">Cell membrane</keyword>
<name>A0A830EZ48_9EURY</name>
<keyword evidence="5 8" id="KW-0812">Transmembrane</keyword>
<dbReference type="PANTHER" id="PTHR34979">
    <property type="entry name" value="INNER MEMBRANE PROTEIN YGAZ"/>
    <property type="match status" value="1"/>
</dbReference>
<feature type="transmembrane region" description="Helical" evidence="8">
    <location>
        <begin position="196"/>
        <end position="219"/>
    </location>
</feature>